<dbReference type="AlphaFoldDB" id="A0AAW0L6U4"/>
<name>A0AAW0L6U4_QUESU</name>
<sequence>MEAQNVIIKPDRTKKVAGFKTCVYPCGTFSWIANLVSKGKICKLGDSCDDFSHSSHVLLLRTSSRVASSTGFNGRCAVQQLTTSSELYCYLYIGSFFLS</sequence>
<dbReference type="EMBL" id="PKMF04000142">
    <property type="protein sequence ID" value="KAK7847367.1"/>
    <property type="molecule type" value="Genomic_DNA"/>
</dbReference>
<evidence type="ECO:0000313" key="2">
    <source>
        <dbReference type="Proteomes" id="UP000237347"/>
    </source>
</evidence>
<accession>A0AAW0L6U4</accession>
<evidence type="ECO:0000313" key="1">
    <source>
        <dbReference type="EMBL" id="KAK7847367.1"/>
    </source>
</evidence>
<protein>
    <submittedName>
        <fullName evidence="1">Uncharacterized protein</fullName>
    </submittedName>
</protein>
<organism evidence="1 2">
    <name type="scientific">Quercus suber</name>
    <name type="common">Cork oak</name>
    <dbReference type="NCBI Taxonomy" id="58331"/>
    <lineage>
        <taxon>Eukaryota</taxon>
        <taxon>Viridiplantae</taxon>
        <taxon>Streptophyta</taxon>
        <taxon>Embryophyta</taxon>
        <taxon>Tracheophyta</taxon>
        <taxon>Spermatophyta</taxon>
        <taxon>Magnoliopsida</taxon>
        <taxon>eudicotyledons</taxon>
        <taxon>Gunneridae</taxon>
        <taxon>Pentapetalae</taxon>
        <taxon>rosids</taxon>
        <taxon>fabids</taxon>
        <taxon>Fagales</taxon>
        <taxon>Fagaceae</taxon>
        <taxon>Quercus</taxon>
    </lineage>
</organism>
<keyword evidence="2" id="KW-1185">Reference proteome</keyword>
<dbReference type="Proteomes" id="UP000237347">
    <property type="component" value="Unassembled WGS sequence"/>
</dbReference>
<gene>
    <name evidence="1" type="ORF">CFP56_006674</name>
</gene>
<comment type="caution">
    <text evidence="1">The sequence shown here is derived from an EMBL/GenBank/DDBJ whole genome shotgun (WGS) entry which is preliminary data.</text>
</comment>
<reference evidence="1 2" key="1">
    <citation type="journal article" date="2018" name="Sci. Data">
        <title>The draft genome sequence of cork oak.</title>
        <authorList>
            <person name="Ramos A.M."/>
            <person name="Usie A."/>
            <person name="Barbosa P."/>
            <person name="Barros P.M."/>
            <person name="Capote T."/>
            <person name="Chaves I."/>
            <person name="Simoes F."/>
            <person name="Abreu I."/>
            <person name="Carrasquinho I."/>
            <person name="Faro C."/>
            <person name="Guimaraes J.B."/>
            <person name="Mendonca D."/>
            <person name="Nobrega F."/>
            <person name="Rodrigues L."/>
            <person name="Saibo N.J.M."/>
            <person name="Varela M.C."/>
            <person name="Egas C."/>
            <person name="Matos J."/>
            <person name="Miguel C.M."/>
            <person name="Oliveira M.M."/>
            <person name="Ricardo C.P."/>
            <person name="Goncalves S."/>
        </authorList>
    </citation>
    <scope>NUCLEOTIDE SEQUENCE [LARGE SCALE GENOMIC DNA]</scope>
    <source>
        <strain evidence="2">cv. HL8</strain>
    </source>
</reference>
<proteinExistence type="predicted"/>